<dbReference type="InterPro" id="IPR017853">
    <property type="entry name" value="GH"/>
</dbReference>
<keyword evidence="5" id="KW-0106">Calcium</keyword>
<keyword evidence="4" id="KW-0479">Metal-binding</keyword>
<organism evidence="10 11">
    <name type="scientific">Actinomadura barringtoniae</name>
    <dbReference type="NCBI Taxonomy" id="1427535"/>
    <lineage>
        <taxon>Bacteria</taxon>
        <taxon>Bacillati</taxon>
        <taxon>Actinomycetota</taxon>
        <taxon>Actinomycetes</taxon>
        <taxon>Streptosporangiales</taxon>
        <taxon>Thermomonosporaceae</taxon>
        <taxon>Actinomadura</taxon>
    </lineage>
</organism>
<evidence type="ECO:0000256" key="4">
    <source>
        <dbReference type="ARBA" id="ARBA00022723"/>
    </source>
</evidence>
<name>A0A939T328_9ACTN</name>
<dbReference type="SUPFAM" id="SSF51445">
    <property type="entry name" value="(Trans)glycosidases"/>
    <property type="match status" value="1"/>
</dbReference>
<dbReference type="GO" id="GO:0005975">
    <property type="term" value="P:carbohydrate metabolic process"/>
    <property type="evidence" value="ECO:0007669"/>
    <property type="project" value="InterPro"/>
</dbReference>
<dbReference type="InterPro" id="IPR045857">
    <property type="entry name" value="O16G_dom_2"/>
</dbReference>
<dbReference type="InterPro" id="IPR013780">
    <property type="entry name" value="Glyco_hydro_b"/>
</dbReference>
<dbReference type="Pfam" id="PF16657">
    <property type="entry name" value="Malt_amylase_C"/>
    <property type="match status" value="1"/>
</dbReference>
<feature type="region of interest" description="Disordered" evidence="8">
    <location>
        <begin position="1"/>
        <end position="23"/>
    </location>
</feature>
<feature type="domain" description="Glycosyl hydrolase family 13 catalytic" evidence="9">
    <location>
        <begin position="38"/>
        <end position="440"/>
    </location>
</feature>
<evidence type="ECO:0000313" key="10">
    <source>
        <dbReference type="EMBL" id="MBO2450531.1"/>
    </source>
</evidence>
<evidence type="ECO:0000256" key="6">
    <source>
        <dbReference type="ARBA" id="ARBA00023235"/>
    </source>
</evidence>
<dbReference type="EMBL" id="JAGEOJ010000010">
    <property type="protein sequence ID" value="MBO2450531.1"/>
    <property type="molecule type" value="Genomic_DNA"/>
</dbReference>
<comment type="caution">
    <text evidence="10">The sequence shown here is derived from an EMBL/GenBank/DDBJ whole genome shotgun (WGS) entry which is preliminary data.</text>
</comment>
<dbReference type="InterPro" id="IPR006047">
    <property type="entry name" value="GH13_cat_dom"/>
</dbReference>
<evidence type="ECO:0000256" key="2">
    <source>
        <dbReference type="ARBA" id="ARBA00005496"/>
    </source>
</evidence>
<dbReference type="Gene3D" id="2.60.40.1180">
    <property type="entry name" value="Golgi alpha-mannosidase II"/>
    <property type="match status" value="1"/>
</dbReference>
<dbReference type="InterPro" id="IPR012810">
    <property type="entry name" value="TreS/a-amylase_N"/>
</dbReference>
<evidence type="ECO:0000256" key="3">
    <source>
        <dbReference type="ARBA" id="ARBA00012619"/>
    </source>
</evidence>
<protein>
    <recommendedName>
        <fullName evidence="3">maltose alpha-D-glucosyltransferase</fullName>
        <ecNumber evidence="3">5.4.99.16</ecNumber>
    </recommendedName>
    <alternativeName>
        <fullName evidence="7">Maltose alpha-D-glucosyltransferase</fullName>
    </alternativeName>
</protein>
<dbReference type="EC" id="5.4.99.16" evidence="3"/>
<dbReference type="Gene3D" id="3.20.20.80">
    <property type="entry name" value="Glycosidases"/>
    <property type="match status" value="1"/>
</dbReference>
<evidence type="ECO:0000256" key="1">
    <source>
        <dbReference type="ARBA" id="ARBA00001595"/>
    </source>
</evidence>
<gene>
    <name evidence="10" type="primary">treS</name>
    <name evidence="10" type="ORF">J4573_25740</name>
</gene>
<evidence type="ECO:0000256" key="8">
    <source>
        <dbReference type="SAM" id="MobiDB-lite"/>
    </source>
</evidence>
<dbReference type="Pfam" id="PF00128">
    <property type="entry name" value="Alpha-amylase"/>
    <property type="match status" value="2"/>
</dbReference>
<dbReference type="AlphaFoldDB" id="A0A939T328"/>
<dbReference type="GO" id="GO:0046872">
    <property type="term" value="F:metal ion binding"/>
    <property type="evidence" value="ECO:0007669"/>
    <property type="project" value="UniProtKB-KW"/>
</dbReference>
<evidence type="ECO:0000256" key="5">
    <source>
        <dbReference type="ARBA" id="ARBA00022837"/>
    </source>
</evidence>
<dbReference type="InterPro" id="IPR032091">
    <property type="entry name" value="Malt_amylase-like_C"/>
</dbReference>
<dbReference type="Proteomes" id="UP000669179">
    <property type="component" value="Unassembled WGS sequence"/>
</dbReference>
<evidence type="ECO:0000259" key="9">
    <source>
        <dbReference type="SMART" id="SM00642"/>
    </source>
</evidence>
<proteinExistence type="inferred from homology"/>
<evidence type="ECO:0000313" key="11">
    <source>
        <dbReference type="Proteomes" id="UP000669179"/>
    </source>
</evidence>
<dbReference type="Gene3D" id="3.90.400.10">
    <property type="entry name" value="Oligo-1,6-glucosidase, Domain 2"/>
    <property type="match status" value="1"/>
</dbReference>
<accession>A0A939T328</accession>
<keyword evidence="6 10" id="KW-0413">Isomerase</keyword>
<keyword evidence="11" id="KW-1185">Reference proteome</keyword>
<dbReference type="PANTHER" id="PTHR10357:SF219">
    <property type="entry name" value="MALTOSE ALPHA-D-GLUCOSYLTRANSFERASE"/>
    <property type="match status" value="1"/>
</dbReference>
<dbReference type="NCBIfam" id="TIGR02456">
    <property type="entry name" value="treS_nterm"/>
    <property type="match status" value="1"/>
</dbReference>
<evidence type="ECO:0000256" key="7">
    <source>
        <dbReference type="ARBA" id="ARBA00031378"/>
    </source>
</evidence>
<dbReference type="GO" id="GO:0047471">
    <property type="term" value="F:maltose alpha-D-glucosyltransferase activity"/>
    <property type="evidence" value="ECO:0007669"/>
    <property type="project" value="UniProtKB-EC"/>
</dbReference>
<sequence>MPEIPPEGNIGAAEPVPDAFAPETPRDPHWYKTAVFYEVAVRGFHDSDGDGTGDLRGLIQRLDHLQWLGIDCLWLLPLYQSPLRDGGYDIADYTKILPEFGELGDFVELIEEAHARGIRVIADLVMNHTSDQHAWFQASRSDPDGPFGDFYVWNETDDKYSGARIIFVDTETSNWTYDPVRGQYYWHRFFSHQPDLNYDNPNVQDAMLEVLRFWLDLGIDGFRLDAVPYLYEREGTNCENLPETHAYLKRVRAEIDRLYPDRVMLAEANQWPADVVEYFGDPGVGGDECHMAFHFPVMPRIFMAVRREQRYPISEIMAQTPKIPENCQWGIFLRNHDELTLEMVEDEERDYMYAEYAKDPRMKANIGIRRRLAPLLDNDRNQLELFTALLMSLPGSPVLYYGDEIGMGDNIWLGDRDAVRTPMQWTPDRNAGFSKCDPARLYLPVIQDAIYGYQAVNVEAQQNNPGSLLHWTRKMIEIRQRHPVFGVGAYVELSASNPSVLAFVREINGGEANQWGGMDTVLCVNNLSRFPQPVELDLRRFQGSTPIECMGGVRFPAIGELPYLLTLPGHGFYWFLLPPANGDEVT</sequence>
<dbReference type="SUPFAM" id="SSF51011">
    <property type="entry name" value="Glycosyl hydrolase domain"/>
    <property type="match status" value="1"/>
</dbReference>
<dbReference type="SMART" id="SM00642">
    <property type="entry name" value="Aamy"/>
    <property type="match status" value="1"/>
</dbReference>
<comment type="catalytic activity">
    <reaction evidence="1">
        <text>D-maltose = alpha,alpha-trehalose</text>
        <dbReference type="Rhea" id="RHEA:15145"/>
        <dbReference type="ChEBI" id="CHEBI:16551"/>
        <dbReference type="ChEBI" id="CHEBI:17306"/>
        <dbReference type="EC" id="5.4.99.16"/>
    </reaction>
</comment>
<dbReference type="CDD" id="cd11334">
    <property type="entry name" value="AmyAc_TreS"/>
    <property type="match status" value="1"/>
</dbReference>
<comment type="similarity">
    <text evidence="2">Belongs to the glycosyl hydrolase 13 family. TreS subfamily.</text>
</comment>
<dbReference type="FunFam" id="3.20.20.80:FF:000055">
    <property type="entry name" value="Trehalose synthase"/>
    <property type="match status" value="1"/>
</dbReference>
<reference evidence="10" key="1">
    <citation type="submission" date="2021-03" db="EMBL/GenBank/DDBJ databases">
        <authorList>
            <person name="Kanchanasin P."/>
            <person name="Saeng-In P."/>
            <person name="Phongsopitanun W."/>
            <person name="Yuki M."/>
            <person name="Kudo T."/>
            <person name="Ohkuma M."/>
            <person name="Tanasupawat S."/>
        </authorList>
    </citation>
    <scope>NUCLEOTIDE SEQUENCE</scope>
    <source>
        <strain evidence="10">GKU 128</strain>
    </source>
</reference>
<dbReference type="PANTHER" id="PTHR10357">
    <property type="entry name" value="ALPHA-AMYLASE FAMILY MEMBER"/>
    <property type="match status" value="1"/>
</dbReference>